<evidence type="ECO:0000313" key="5">
    <source>
        <dbReference type="Proteomes" id="UP000282731"/>
    </source>
</evidence>
<name>A0A2H1K204_BREAU</name>
<dbReference type="EMBL" id="FXYZ01000013">
    <property type="protein sequence ID" value="SMX93760.1"/>
    <property type="molecule type" value="Genomic_DNA"/>
</dbReference>
<organism evidence="3 4">
    <name type="scientific">Brevibacterium aurantiacum</name>
    <dbReference type="NCBI Taxonomy" id="273384"/>
    <lineage>
        <taxon>Bacteria</taxon>
        <taxon>Bacillati</taxon>
        <taxon>Actinomycetota</taxon>
        <taxon>Actinomycetes</taxon>
        <taxon>Micrococcales</taxon>
        <taxon>Brevibacteriaceae</taxon>
        <taxon>Brevibacterium</taxon>
    </lineage>
</organism>
<sequence length="169" mass="17964">MARRRKSKPPAPLVPAVLPLIVAEAHGDTLVITTNGDKASAETVTREDLWSVIADRISDLGVPTRIELHEPDGRVHADILDPPPPAPTTDESADEEPALESPEPQLVELNADGFVPGEEIVIAVVIRHASADSDGRTRVLLDPTETDEDGVEVVLAGRISGTATVRPLT</sequence>
<evidence type="ECO:0000313" key="2">
    <source>
        <dbReference type="EMBL" id="AZT97643.1"/>
    </source>
</evidence>
<gene>
    <name evidence="3" type="ORF">BAURA63_02877</name>
    <name evidence="2" type="ORF">CXR27_12005</name>
</gene>
<accession>A0A2H1K204</accession>
<protein>
    <submittedName>
        <fullName evidence="3">Uncharacterized protein</fullName>
    </submittedName>
</protein>
<dbReference type="Proteomes" id="UP000282731">
    <property type="component" value="Chromosome"/>
</dbReference>
<reference evidence="2 5" key="3">
    <citation type="submission" date="2019-01" db="EMBL/GenBank/DDBJ databases">
        <title>Comparative genomic analysis of Brevibacterium aurantiacum sheds light on its evolution and its adaptation to smear-ripened cheeses.</title>
        <authorList>
            <person name="Moineau S."/>
        </authorList>
    </citation>
    <scope>NUCLEOTIDE SEQUENCE [LARGE SCALE GENOMIC DNA]</scope>
    <source>
        <strain evidence="2 5">SMQ-1420</strain>
    </source>
</reference>
<evidence type="ECO:0000313" key="3">
    <source>
        <dbReference type="EMBL" id="SMX93760.1"/>
    </source>
</evidence>
<feature type="compositionally biased region" description="Basic and acidic residues" evidence="1">
    <location>
        <begin position="69"/>
        <end position="79"/>
    </location>
</feature>
<dbReference type="Proteomes" id="UP000234327">
    <property type="component" value="Unassembled WGS sequence"/>
</dbReference>
<evidence type="ECO:0000256" key="1">
    <source>
        <dbReference type="SAM" id="MobiDB-lite"/>
    </source>
</evidence>
<feature type="region of interest" description="Disordered" evidence="1">
    <location>
        <begin position="69"/>
        <end position="101"/>
    </location>
</feature>
<proteinExistence type="predicted"/>
<dbReference type="AlphaFoldDB" id="A0A2H1K204"/>
<dbReference type="EMBL" id="CP025334">
    <property type="protein sequence ID" value="AZT97643.1"/>
    <property type="molecule type" value="Genomic_DNA"/>
</dbReference>
<reference evidence="3 4" key="1">
    <citation type="submission" date="2017-03" db="EMBL/GenBank/DDBJ databases">
        <authorList>
            <person name="Afonso C.L."/>
            <person name="Miller P.J."/>
            <person name="Scott M.A."/>
            <person name="Spackman E."/>
            <person name="Goraichik I."/>
            <person name="Dimitrov K.M."/>
            <person name="Suarez D.L."/>
            <person name="Swayne D.E."/>
        </authorList>
    </citation>
    <scope>NUCLEOTIDE SEQUENCE [LARGE SCALE GENOMIC DNA]</scope>
    <source>
        <strain evidence="3">6</strain>
        <strain evidence="4">6(3)</strain>
    </source>
</reference>
<reference evidence="2 5" key="2">
    <citation type="submission" date="2017-12" db="EMBL/GenBank/DDBJ databases">
        <authorList>
            <person name="Levesque S."/>
        </authorList>
    </citation>
    <scope>NUCLEOTIDE SEQUENCE [LARGE SCALE GENOMIC DNA]</scope>
    <source>
        <strain evidence="2 5">SMQ-1420</strain>
    </source>
</reference>
<dbReference type="RefSeq" id="WP_101598587.1">
    <property type="nucleotide sequence ID" value="NZ_CP025334.1"/>
</dbReference>
<evidence type="ECO:0000313" key="4">
    <source>
        <dbReference type="Proteomes" id="UP000234327"/>
    </source>
</evidence>